<comment type="caution">
    <text evidence="7">The sequence shown here is derived from an EMBL/GenBank/DDBJ whole genome shotgun (WGS) entry which is preliminary data.</text>
</comment>
<dbReference type="EMBL" id="JACJFM010000001">
    <property type="protein sequence ID" value="MBB1485225.1"/>
    <property type="molecule type" value="Genomic_DNA"/>
</dbReference>
<organism evidence="7 8">
    <name type="scientific">Oceanospirillum sediminis</name>
    <dbReference type="NCBI Taxonomy" id="2760088"/>
    <lineage>
        <taxon>Bacteria</taxon>
        <taxon>Pseudomonadati</taxon>
        <taxon>Pseudomonadota</taxon>
        <taxon>Gammaproteobacteria</taxon>
        <taxon>Oceanospirillales</taxon>
        <taxon>Oceanospirillaceae</taxon>
        <taxon>Oceanospirillum</taxon>
    </lineage>
</organism>
<evidence type="ECO:0000259" key="6">
    <source>
        <dbReference type="PROSITE" id="PS50931"/>
    </source>
</evidence>
<keyword evidence="5" id="KW-0804">Transcription</keyword>
<dbReference type="RefSeq" id="WP_182806997.1">
    <property type="nucleotide sequence ID" value="NZ_JACJFM010000001.1"/>
</dbReference>
<dbReference type="InterPro" id="IPR036388">
    <property type="entry name" value="WH-like_DNA-bd_sf"/>
</dbReference>
<dbReference type="PANTHER" id="PTHR30293:SF2">
    <property type="entry name" value="TRANSCRIPTIONAL ACTIVATOR PROTEIN NHAR"/>
    <property type="match status" value="1"/>
</dbReference>
<dbReference type="AlphaFoldDB" id="A0A839IJ74"/>
<dbReference type="Proteomes" id="UP000565262">
    <property type="component" value="Unassembled WGS sequence"/>
</dbReference>
<name>A0A839IJ74_9GAMM</name>
<evidence type="ECO:0000256" key="5">
    <source>
        <dbReference type="ARBA" id="ARBA00023163"/>
    </source>
</evidence>
<feature type="domain" description="HTH lysR-type" evidence="6">
    <location>
        <begin position="5"/>
        <end position="61"/>
    </location>
</feature>
<sequence length="303" mass="33611">MLKDLNLKHLYYFWVIAESGSIARASDQLDLAPQTLSSQLSAFEARTGALFFRKGRGLRLTPLGDQVRHYASQIFTLAGELDQVLKQPDITQPLDLAVGFAASVHKMIAYHLITPAIADPQPIRLKIVSGRFPNLLKDLKRQTLDIVISDQPLSDDIQDLHSTHLLSSPLSLFAAPELARKLQHNFPASLQQQPLLTNDTETGWFSELTQWLSGHNVSMNVSAEISDSALIKIFAREGMGIFAAPTVIKDEVCRQYLVEEAGEIQSVFVEHFAITRTPDPIHPAIRTILQNAPANKSSKKSDN</sequence>
<dbReference type="Pfam" id="PF03466">
    <property type="entry name" value="LysR_substrate"/>
    <property type="match status" value="1"/>
</dbReference>
<dbReference type="SUPFAM" id="SSF46785">
    <property type="entry name" value="Winged helix' DNA-binding domain"/>
    <property type="match status" value="1"/>
</dbReference>
<comment type="similarity">
    <text evidence="1">Belongs to the LysR transcriptional regulatory family.</text>
</comment>
<protein>
    <submittedName>
        <fullName evidence="7">LysR family transcriptional regulator</fullName>
    </submittedName>
</protein>
<dbReference type="InterPro" id="IPR005119">
    <property type="entry name" value="LysR_subst-bd"/>
</dbReference>
<evidence type="ECO:0000256" key="1">
    <source>
        <dbReference type="ARBA" id="ARBA00009437"/>
    </source>
</evidence>
<dbReference type="GO" id="GO:0003700">
    <property type="term" value="F:DNA-binding transcription factor activity"/>
    <property type="evidence" value="ECO:0007669"/>
    <property type="project" value="InterPro"/>
</dbReference>
<evidence type="ECO:0000313" key="8">
    <source>
        <dbReference type="Proteomes" id="UP000565262"/>
    </source>
</evidence>
<keyword evidence="4" id="KW-0010">Activator</keyword>
<keyword evidence="8" id="KW-1185">Reference proteome</keyword>
<dbReference type="GO" id="GO:2000142">
    <property type="term" value="P:regulation of DNA-templated transcription initiation"/>
    <property type="evidence" value="ECO:0007669"/>
    <property type="project" value="TreeGrafter"/>
</dbReference>
<proteinExistence type="inferred from homology"/>
<dbReference type="PANTHER" id="PTHR30293">
    <property type="entry name" value="TRANSCRIPTIONAL REGULATORY PROTEIN NAC-RELATED"/>
    <property type="match status" value="1"/>
</dbReference>
<dbReference type="SUPFAM" id="SSF53850">
    <property type="entry name" value="Periplasmic binding protein-like II"/>
    <property type="match status" value="1"/>
</dbReference>
<dbReference type="InterPro" id="IPR000847">
    <property type="entry name" value="LysR_HTH_N"/>
</dbReference>
<evidence type="ECO:0000256" key="4">
    <source>
        <dbReference type="ARBA" id="ARBA00023159"/>
    </source>
</evidence>
<dbReference type="InterPro" id="IPR036390">
    <property type="entry name" value="WH_DNA-bd_sf"/>
</dbReference>
<reference evidence="7 8" key="1">
    <citation type="submission" date="2020-08" db="EMBL/GenBank/DDBJ databases">
        <title>Oceanospirillum sp. nov. isolated from marine sediment.</title>
        <authorList>
            <person name="Ji X."/>
        </authorList>
    </citation>
    <scope>NUCLEOTIDE SEQUENCE [LARGE SCALE GENOMIC DNA]</scope>
    <source>
        <strain evidence="7 8">D5</strain>
    </source>
</reference>
<dbReference type="Gene3D" id="3.40.190.290">
    <property type="match status" value="1"/>
</dbReference>
<accession>A0A839IJ74</accession>
<dbReference type="Gene3D" id="1.10.10.10">
    <property type="entry name" value="Winged helix-like DNA-binding domain superfamily/Winged helix DNA-binding domain"/>
    <property type="match status" value="1"/>
</dbReference>
<evidence type="ECO:0000256" key="3">
    <source>
        <dbReference type="ARBA" id="ARBA00023125"/>
    </source>
</evidence>
<dbReference type="PROSITE" id="PS50931">
    <property type="entry name" value="HTH_LYSR"/>
    <property type="match status" value="1"/>
</dbReference>
<keyword evidence="3" id="KW-0238">DNA-binding</keyword>
<evidence type="ECO:0000313" key="7">
    <source>
        <dbReference type="EMBL" id="MBB1485225.1"/>
    </source>
</evidence>
<gene>
    <name evidence="7" type="ORF">H4O21_01140</name>
</gene>
<dbReference type="GO" id="GO:0003677">
    <property type="term" value="F:DNA binding"/>
    <property type="evidence" value="ECO:0007669"/>
    <property type="project" value="UniProtKB-KW"/>
</dbReference>
<dbReference type="Pfam" id="PF00126">
    <property type="entry name" value="HTH_1"/>
    <property type="match status" value="1"/>
</dbReference>
<evidence type="ECO:0000256" key="2">
    <source>
        <dbReference type="ARBA" id="ARBA00023015"/>
    </source>
</evidence>
<keyword evidence="2" id="KW-0805">Transcription regulation</keyword>